<keyword evidence="6" id="KW-1185">Reference proteome</keyword>
<dbReference type="PANTHER" id="PTHR12755:SF6">
    <property type="entry name" value="POLYRIBONUCLEOTIDE 5'-HYDROXYL-KINASE CLP1"/>
    <property type="match status" value="1"/>
</dbReference>
<keyword evidence="5" id="KW-0378">Hydrolase</keyword>
<dbReference type="SUPFAM" id="SSF52540">
    <property type="entry name" value="P-loop containing nucleoside triphosphate hydrolases"/>
    <property type="match status" value="1"/>
</dbReference>
<keyword evidence="1" id="KW-0547">Nucleotide-binding</keyword>
<dbReference type="PANTHER" id="PTHR12755">
    <property type="entry name" value="CLEAVAGE/POLYADENYLATION FACTOR IA SUBUNIT CLP1P"/>
    <property type="match status" value="1"/>
</dbReference>
<dbReference type="Pfam" id="PF16573">
    <property type="entry name" value="CLP1_N"/>
    <property type="match status" value="1"/>
</dbReference>
<dbReference type="InterPro" id="IPR032324">
    <property type="entry name" value="Clp1_N"/>
</dbReference>
<dbReference type="InterPro" id="IPR045116">
    <property type="entry name" value="Clp1/Grc3"/>
</dbReference>
<dbReference type="KEGG" id="bdw:94336363"/>
<feature type="domain" description="Clp1 N-terminal" evidence="3">
    <location>
        <begin position="49"/>
        <end position="115"/>
    </location>
</feature>
<evidence type="ECO:0000259" key="3">
    <source>
        <dbReference type="Pfam" id="PF16573"/>
    </source>
</evidence>
<name>A0AAD9PL15_9APIC</name>
<dbReference type="Gene3D" id="2.60.120.1030">
    <property type="entry name" value="Clp1, DNA binding domain"/>
    <property type="match status" value="1"/>
</dbReference>
<dbReference type="GO" id="GO:0005634">
    <property type="term" value="C:nucleus"/>
    <property type="evidence" value="ECO:0007669"/>
    <property type="project" value="TreeGrafter"/>
</dbReference>
<accession>A0AAD9PL15</accession>
<dbReference type="GO" id="GO:0051731">
    <property type="term" value="F:polynucleotide 5'-hydroxyl-kinase activity"/>
    <property type="evidence" value="ECO:0007669"/>
    <property type="project" value="InterPro"/>
</dbReference>
<organism evidence="5 6">
    <name type="scientific">Babesia duncani</name>
    <dbReference type="NCBI Taxonomy" id="323732"/>
    <lineage>
        <taxon>Eukaryota</taxon>
        <taxon>Sar</taxon>
        <taxon>Alveolata</taxon>
        <taxon>Apicomplexa</taxon>
        <taxon>Aconoidasida</taxon>
        <taxon>Piroplasmida</taxon>
        <taxon>Babesiidae</taxon>
        <taxon>Babesia</taxon>
    </lineage>
</organism>
<dbReference type="InterPro" id="IPR032319">
    <property type="entry name" value="CLP1_P"/>
</dbReference>
<evidence type="ECO:0000256" key="2">
    <source>
        <dbReference type="ARBA" id="ARBA00022840"/>
    </source>
</evidence>
<dbReference type="RefSeq" id="XP_067803658.1">
    <property type="nucleotide sequence ID" value="XM_067947094.1"/>
</dbReference>
<evidence type="ECO:0000313" key="6">
    <source>
        <dbReference type="Proteomes" id="UP001214638"/>
    </source>
</evidence>
<dbReference type="AlphaFoldDB" id="A0AAD9PL15"/>
<dbReference type="Proteomes" id="UP001214638">
    <property type="component" value="Unassembled WGS sequence"/>
</dbReference>
<proteinExistence type="predicted"/>
<dbReference type="Pfam" id="PF16575">
    <property type="entry name" value="CLP1_P"/>
    <property type="match status" value="1"/>
</dbReference>
<dbReference type="InterPro" id="IPR027417">
    <property type="entry name" value="P-loop_NTPase"/>
</dbReference>
<dbReference type="InterPro" id="IPR038239">
    <property type="entry name" value="Clp1_N_sf"/>
</dbReference>
<evidence type="ECO:0000256" key="1">
    <source>
        <dbReference type="ARBA" id="ARBA00022741"/>
    </source>
</evidence>
<dbReference type="GO" id="GO:0006388">
    <property type="term" value="P:tRNA splicing, via endonucleolytic cleavage and ligation"/>
    <property type="evidence" value="ECO:0007669"/>
    <property type="project" value="TreeGrafter"/>
</dbReference>
<dbReference type="Gene3D" id="3.40.50.300">
    <property type="entry name" value="P-loop containing nucleotide triphosphate hydrolases"/>
    <property type="match status" value="1"/>
</dbReference>
<feature type="domain" description="Clp1 P-loop" evidence="4">
    <location>
        <begin position="130"/>
        <end position="308"/>
    </location>
</feature>
<keyword evidence="2" id="KW-0067">ATP-binding</keyword>
<evidence type="ECO:0000259" key="4">
    <source>
        <dbReference type="Pfam" id="PF16575"/>
    </source>
</evidence>
<dbReference type="GO" id="GO:0005524">
    <property type="term" value="F:ATP binding"/>
    <property type="evidence" value="ECO:0007669"/>
    <property type="project" value="UniProtKB-KW"/>
</dbReference>
<evidence type="ECO:0000313" key="5">
    <source>
        <dbReference type="EMBL" id="KAK2196816.1"/>
    </source>
</evidence>
<dbReference type="GeneID" id="94336363"/>
<reference evidence="5" key="1">
    <citation type="journal article" date="2023" name="Nat. Microbiol.">
        <title>Babesia duncani multi-omics identifies virulence factors and drug targets.</title>
        <authorList>
            <person name="Singh P."/>
            <person name="Lonardi S."/>
            <person name="Liang Q."/>
            <person name="Vydyam P."/>
            <person name="Khabirova E."/>
            <person name="Fang T."/>
            <person name="Gihaz S."/>
            <person name="Thekkiniath J."/>
            <person name="Munshi M."/>
            <person name="Abel S."/>
            <person name="Ciampossin L."/>
            <person name="Batugedara G."/>
            <person name="Gupta M."/>
            <person name="Lu X.M."/>
            <person name="Lenz T."/>
            <person name="Chakravarty S."/>
            <person name="Cornillot E."/>
            <person name="Hu Y."/>
            <person name="Ma W."/>
            <person name="Gonzalez L.M."/>
            <person name="Sanchez S."/>
            <person name="Estrada K."/>
            <person name="Sanchez-Flores A."/>
            <person name="Montero E."/>
            <person name="Harb O.S."/>
            <person name="Le Roch K.G."/>
            <person name="Mamoun C.B."/>
        </authorList>
    </citation>
    <scope>NUCLEOTIDE SEQUENCE</scope>
    <source>
        <strain evidence="5">WA1</strain>
    </source>
</reference>
<sequence>MIKNSRIYNLSPFSELRIITEDHYSDGTSTQLQLLKTQSPNASKPYETCTAEIFGRELVPDVKISLGPNERLAVYTWTGCSLQVDGVVRQEYEAFDHSMKEYLNVTSALDAERELAAIVRNRGPRVIVTGAPSSGKSSICMILCNYAVRNGWTPVYIDTDPRCSTDKKALQLFPGTIGATVIGDVNDVSPKNPLTFFYGHGDILENERLYLHLCKCLSASIELMIEMNLKLQPSNRQPDVTDLGKHIAASGTIINAPYQASSDLVKKLAEIFDVSMILVVDSPSIHQDLVRVFNNNKANYQTIGNTSRSNSESLTPRDLTKPVFEEQQADFIAEGNNTESNRQKLEKGNTIKDVVVLGITKLEGVVPVDQNRLKYLNNIAWKQYFERTSLGEFHVIRFNYSNVKLLVLQNTIALTGDALPRDDKSSMKTEELYATKWIGDPRSLINVVLAIPSTDDIHLIPYTNIIGFFHVRKVEEIPQISENEEETDSAISNIVMLEVACHTIYTPTSVPKSLIVPGNSKYMKWLN</sequence>
<gene>
    <name evidence="5" type="ORF">BdWA1_002065</name>
</gene>
<comment type="caution">
    <text evidence="5">The sequence shown here is derived from an EMBL/GenBank/DDBJ whole genome shotgun (WGS) entry which is preliminary data.</text>
</comment>
<dbReference type="GO" id="GO:0016787">
    <property type="term" value="F:hydrolase activity"/>
    <property type="evidence" value="ECO:0007669"/>
    <property type="project" value="UniProtKB-KW"/>
</dbReference>
<dbReference type="EMBL" id="JALLKP010000002">
    <property type="protein sequence ID" value="KAK2196816.1"/>
    <property type="molecule type" value="Genomic_DNA"/>
</dbReference>
<protein>
    <submittedName>
        <fullName evidence="5">Bifunctional P-loop containing nucleoside triphosphate hydrolase/Clp1</fullName>
    </submittedName>
</protein>